<dbReference type="GO" id="GO:0000166">
    <property type="term" value="F:nucleotide binding"/>
    <property type="evidence" value="ECO:0007669"/>
    <property type="project" value="UniProtKB-KW"/>
</dbReference>
<dbReference type="InterPro" id="IPR050724">
    <property type="entry name" value="Glu_Leu_Phe_Val_DH"/>
</dbReference>
<name>D4G8V5_RIEPU</name>
<evidence type="ECO:0000259" key="11">
    <source>
        <dbReference type="SMART" id="SM00839"/>
    </source>
</evidence>
<dbReference type="Pfam" id="PF02812">
    <property type="entry name" value="ELFV_dehydrog_N"/>
    <property type="match status" value="1"/>
</dbReference>
<dbReference type="AlphaFoldDB" id="D4G8V5"/>
<dbReference type="NCBIfam" id="NF006929">
    <property type="entry name" value="PRK09414.1"/>
    <property type="match status" value="1"/>
</dbReference>
<accession>D4G8V5</accession>
<dbReference type="InterPro" id="IPR006097">
    <property type="entry name" value="Glu/Leu/Phe/Val/Trp_DH_dimer"/>
</dbReference>
<comment type="similarity">
    <text evidence="2 6 10">Belongs to the Glu/Leu/Phe/Val dehydrogenases family.</text>
</comment>
<evidence type="ECO:0000256" key="6">
    <source>
        <dbReference type="PIRNR" id="PIRNR000185"/>
    </source>
</evidence>
<keyword evidence="8" id="KW-0547">Nucleotide-binding</keyword>
<protein>
    <recommendedName>
        <fullName evidence="6">Glutamate dehydrogenase</fullName>
    </recommendedName>
</protein>
<keyword evidence="8" id="KW-0520">NAD</keyword>
<dbReference type="GO" id="GO:0006537">
    <property type="term" value="P:glutamate biosynthetic process"/>
    <property type="evidence" value="ECO:0007669"/>
    <property type="project" value="TreeGrafter"/>
</dbReference>
<feature type="binding site" evidence="8">
    <location>
        <position position="381"/>
    </location>
    <ligand>
        <name>substrate</name>
    </ligand>
</feature>
<evidence type="ECO:0000256" key="9">
    <source>
        <dbReference type="PIRSR" id="PIRSR000185-3"/>
    </source>
</evidence>
<comment type="catalytic activity">
    <reaction evidence="5">
        <text>L-glutamate + NADP(+) + H2O = 2-oxoglutarate + NH4(+) + NADPH + H(+)</text>
        <dbReference type="Rhea" id="RHEA:11612"/>
        <dbReference type="ChEBI" id="CHEBI:15377"/>
        <dbReference type="ChEBI" id="CHEBI:15378"/>
        <dbReference type="ChEBI" id="CHEBI:16810"/>
        <dbReference type="ChEBI" id="CHEBI:28938"/>
        <dbReference type="ChEBI" id="CHEBI:29985"/>
        <dbReference type="ChEBI" id="CHEBI:57783"/>
        <dbReference type="ChEBI" id="CHEBI:58349"/>
        <dbReference type="EC" id="1.4.1.4"/>
    </reaction>
</comment>
<dbReference type="GO" id="GO:0005829">
    <property type="term" value="C:cytosol"/>
    <property type="evidence" value="ECO:0007669"/>
    <property type="project" value="TreeGrafter"/>
</dbReference>
<evidence type="ECO:0000256" key="5">
    <source>
        <dbReference type="ARBA" id="ARBA00048584"/>
    </source>
</evidence>
<feature type="binding site" evidence="8">
    <location>
        <position position="113"/>
    </location>
    <ligand>
        <name>substrate</name>
    </ligand>
</feature>
<dbReference type="KEGG" id="rip:RIEPE_0531"/>
<dbReference type="STRING" id="515618.RIEPE_0531"/>
<dbReference type="SUPFAM" id="SSF51735">
    <property type="entry name" value="NAD(P)-binding Rossmann-fold domains"/>
    <property type="match status" value="1"/>
</dbReference>
<organism evidence="12 13">
    <name type="scientific">Riesia pediculicola (strain USDA)</name>
    <dbReference type="NCBI Taxonomy" id="515618"/>
    <lineage>
        <taxon>Bacteria</taxon>
        <taxon>Pseudomonadati</taxon>
        <taxon>Pseudomonadota</taxon>
        <taxon>Gammaproteobacteria</taxon>
        <taxon>Enterobacterales</taxon>
        <taxon>Enterobacteriaceae</taxon>
        <taxon>Candidatus Riesia</taxon>
    </lineage>
</organism>
<evidence type="ECO:0000313" key="13">
    <source>
        <dbReference type="Proteomes" id="UP000001700"/>
    </source>
</evidence>
<dbReference type="PANTHER" id="PTHR43571">
    <property type="entry name" value="NADP-SPECIFIC GLUTAMATE DEHYDROGENASE 1-RELATED"/>
    <property type="match status" value="1"/>
</dbReference>
<feature type="binding site" evidence="8">
    <location>
        <position position="167"/>
    </location>
    <ligand>
        <name>substrate</name>
    </ligand>
</feature>
<feature type="binding site" evidence="8">
    <location>
        <position position="116"/>
    </location>
    <ligand>
        <name>substrate</name>
    </ligand>
</feature>
<evidence type="ECO:0000256" key="4">
    <source>
        <dbReference type="ARBA" id="ARBA00023002"/>
    </source>
</evidence>
<dbReference type="InterPro" id="IPR006096">
    <property type="entry name" value="Glu/Leu/Phe/Val/Trp_DH_C"/>
</dbReference>
<dbReference type="OrthoDB" id="9803297at2"/>
<dbReference type="RefSeq" id="WP_013087500.1">
    <property type="nucleotide sequence ID" value="NC_014109.1"/>
</dbReference>
<evidence type="ECO:0000256" key="1">
    <source>
        <dbReference type="ARBA" id="ARBA00003868"/>
    </source>
</evidence>
<dbReference type="Gene3D" id="1.10.285.10">
    <property type="entry name" value="Glutamate Dehydrogenase, chain A, domain 3"/>
    <property type="match status" value="2"/>
</dbReference>
<dbReference type="InterPro" id="IPR014362">
    <property type="entry name" value="Glu_DH"/>
</dbReference>
<keyword evidence="4 6" id="KW-0560">Oxidoreductase</keyword>
<feature type="active site" description="Proton donor" evidence="7">
    <location>
        <position position="128"/>
    </location>
</feature>
<dbReference type="PRINTS" id="PR00082">
    <property type="entry name" value="GLFDHDRGNASE"/>
</dbReference>
<dbReference type="Proteomes" id="UP000001700">
    <property type="component" value="Chromosome"/>
</dbReference>
<evidence type="ECO:0000313" key="12">
    <source>
        <dbReference type="EMBL" id="ADD79510.1"/>
    </source>
</evidence>
<dbReference type="InterPro" id="IPR036291">
    <property type="entry name" value="NAD(P)-bd_dom_sf"/>
</dbReference>
<keyword evidence="13" id="KW-1185">Reference proteome</keyword>
<evidence type="ECO:0000256" key="8">
    <source>
        <dbReference type="PIRSR" id="PIRSR000185-2"/>
    </source>
</evidence>
<feature type="binding site" evidence="8">
    <location>
        <position position="211"/>
    </location>
    <ligand>
        <name>NAD(+)</name>
        <dbReference type="ChEBI" id="CHEBI:57540"/>
    </ligand>
</feature>
<dbReference type="HOGENOM" id="CLU_025763_2_1_6"/>
<proteinExistence type="inferred from homology"/>
<feature type="domain" description="Glutamate/phenylalanine/leucine/valine/L-tryptophan dehydrogenase C-terminal" evidence="11">
    <location>
        <begin position="204"/>
        <end position="446"/>
    </location>
</feature>
<dbReference type="Pfam" id="PF00208">
    <property type="entry name" value="ELFV_dehydrog"/>
    <property type="match status" value="1"/>
</dbReference>
<gene>
    <name evidence="12" type="ordered locus">RIEPE_0531</name>
</gene>
<comment type="function">
    <text evidence="1">Catalyzes the reversible oxidative deamination of glutamate to alpha-ketoglutarate and ammonia.</text>
</comment>
<dbReference type="eggNOG" id="COG0334">
    <property type="taxonomic scope" value="Bacteria"/>
</dbReference>
<feature type="site" description="Important for catalysis" evidence="9">
    <location>
        <position position="168"/>
    </location>
</feature>
<evidence type="ECO:0000256" key="10">
    <source>
        <dbReference type="RuleBase" id="RU004417"/>
    </source>
</evidence>
<dbReference type="SUPFAM" id="SSF53223">
    <property type="entry name" value="Aminoacid dehydrogenase-like, N-terminal domain"/>
    <property type="match status" value="1"/>
</dbReference>
<evidence type="ECO:0000256" key="7">
    <source>
        <dbReference type="PIRSR" id="PIRSR000185-1"/>
    </source>
</evidence>
<reference evidence="12" key="1">
    <citation type="submission" date="2008-05" db="EMBL/GenBank/DDBJ databases">
        <title>Genome sequence of Riesia pediculicola USDA.</title>
        <authorList>
            <person name="Kirkness E.F."/>
        </authorList>
    </citation>
    <scope>NUCLEOTIDE SEQUENCE [LARGE SCALE GENOMIC DNA]</scope>
    <source>
        <strain evidence="12">USDA</strain>
    </source>
</reference>
<dbReference type="InterPro" id="IPR046346">
    <property type="entry name" value="Aminoacid_DH-like_N_sf"/>
</dbReference>
<dbReference type="PIRSF" id="PIRSF000185">
    <property type="entry name" value="Glu_DH"/>
    <property type="match status" value="1"/>
</dbReference>
<dbReference type="PANTHER" id="PTHR43571:SF1">
    <property type="entry name" value="NADP-SPECIFIC GLUTAMATE DEHYDROGENASE 1-RELATED"/>
    <property type="match status" value="1"/>
</dbReference>
<comment type="subunit">
    <text evidence="3">Homohexamer.</text>
</comment>
<dbReference type="FunFam" id="3.40.50.10860:FF:000002">
    <property type="entry name" value="Glutamate dehydrogenase"/>
    <property type="match status" value="1"/>
</dbReference>
<dbReference type="InterPro" id="IPR006095">
    <property type="entry name" value="Glu/Leu/Phe/Val/Trp_DH"/>
</dbReference>
<feature type="binding site" evidence="8">
    <location>
        <position position="243"/>
    </location>
    <ligand>
        <name>NAD(+)</name>
        <dbReference type="ChEBI" id="CHEBI:57540"/>
    </ligand>
</feature>
<dbReference type="GO" id="GO:0004354">
    <property type="term" value="F:glutamate dehydrogenase (NADP+) activity"/>
    <property type="evidence" value="ECO:0007669"/>
    <property type="project" value="UniProtKB-EC"/>
</dbReference>
<evidence type="ECO:0000256" key="2">
    <source>
        <dbReference type="ARBA" id="ARBA00006382"/>
    </source>
</evidence>
<dbReference type="FunFam" id="3.40.50.720:FF:000030">
    <property type="entry name" value="Glutamate dehydrogenase"/>
    <property type="match status" value="1"/>
</dbReference>
<evidence type="ECO:0000256" key="3">
    <source>
        <dbReference type="ARBA" id="ARBA00011643"/>
    </source>
</evidence>
<dbReference type="Gene3D" id="3.40.50.720">
    <property type="entry name" value="NAD(P)-binding Rossmann-like Domain"/>
    <property type="match status" value="1"/>
</dbReference>
<dbReference type="SMART" id="SM00839">
    <property type="entry name" value="ELFV_dehydrog"/>
    <property type="match status" value="1"/>
</dbReference>
<sequence>MKSFALLTKFLNTFELNHKDQPEFFQSVQEFFSSILPFLYDHSKYQDISLLKRLTEPERIIQFRVCWIDDSGKTQINTGWRVQFNSSIGPFKGGIRFHESVNISVLKFLGFEQTFKNALTNFPIGGGKGGSNFSIKKKSKVEIERFCQSFILNSYKYLGANTDIPAGDIGVGYSEIDLMAGMMRKICGDSSCVFTGKSLFSSGSQLREESTGYGVIYLTELALNYHHNESINKKKVLISGSGNVAIHAIEKCIQMGARVITASDSDGTVVDLEGFNIEKLNRLKFIKKELNGRIQQYSEEFGLIYLKDKSPWSISADIAIPCATQNEINEVDAEIMIKNNIKIVVEGSNMPVTKKAIQLFQNYDILFIPGKIANSGGVIVSVLEKIQNSTYSVWNKNKVEKEMKKVMKNSYRTSIKYGEEKKKVNYVRGANIASFVKVADAVISQGSI</sequence>
<dbReference type="EMBL" id="CP001085">
    <property type="protein sequence ID" value="ADD79510.1"/>
    <property type="molecule type" value="Genomic_DNA"/>
</dbReference>
<feature type="binding site" evidence="8">
    <location>
        <position position="92"/>
    </location>
    <ligand>
        <name>substrate</name>
    </ligand>
</feature>
<dbReference type="Gene3D" id="3.40.50.10860">
    <property type="entry name" value="Leucine Dehydrogenase, chain A, domain 1"/>
    <property type="match status" value="1"/>
</dbReference>